<sequence>MDQNVLDMKNENLISRRKILKGSALGIVGLSLPFTTSASIFEKDHPSIGKPYPAYPSLEPELVSEVVGKSHFDLDTVKKLVDKRPELARATWEWRFGDFESAIGAASHVGRRDIIHYLLSKGATPDIFTFATLGAFETVKGIIQLSPGIQASLGPHGISLLSHAKVGLRMEDKMSTQEVDNCKKLIDYLEDLGDADGPSYEEVPESEKPKYLGDYKYGEGEKEGFSIQLNMRKLLSLGAIGEFGGALYKTGKNQFNYSGAPSIKVTFQFDGDQVKSLTVKDPDREIVAKKI</sequence>
<dbReference type="EMBL" id="FZPD01000008">
    <property type="protein sequence ID" value="SNT39873.1"/>
    <property type="molecule type" value="Genomic_DNA"/>
</dbReference>
<dbReference type="Proteomes" id="UP000198393">
    <property type="component" value="Unassembled WGS sequence"/>
</dbReference>
<evidence type="ECO:0008006" key="3">
    <source>
        <dbReference type="Google" id="ProtNLM"/>
    </source>
</evidence>
<keyword evidence="2" id="KW-1185">Reference proteome</keyword>
<gene>
    <name evidence="1" type="ORF">SAMN05421640_3773</name>
</gene>
<reference evidence="1 2" key="1">
    <citation type="submission" date="2017-06" db="EMBL/GenBank/DDBJ databases">
        <authorList>
            <person name="Kim H.J."/>
            <person name="Triplett B.A."/>
        </authorList>
    </citation>
    <scope>NUCLEOTIDE SEQUENCE [LARGE SCALE GENOMIC DNA]</scope>
    <source>
        <strain evidence="1 2">DSM 19307</strain>
    </source>
</reference>
<dbReference type="RefSeq" id="WP_221406767.1">
    <property type="nucleotide sequence ID" value="NZ_FZPD01000008.1"/>
</dbReference>
<evidence type="ECO:0000313" key="1">
    <source>
        <dbReference type="EMBL" id="SNT39873.1"/>
    </source>
</evidence>
<evidence type="ECO:0000313" key="2">
    <source>
        <dbReference type="Proteomes" id="UP000198393"/>
    </source>
</evidence>
<proteinExistence type="predicted"/>
<organism evidence="1 2">
    <name type="scientific">Ekhidna lutea</name>
    <dbReference type="NCBI Taxonomy" id="447679"/>
    <lineage>
        <taxon>Bacteria</taxon>
        <taxon>Pseudomonadati</taxon>
        <taxon>Bacteroidota</taxon>
        <taxon>Cytophagia</taxon>
        <taxon>Cytophagales</taxon>
        <taxon>Reichenbachiellaceae</taxon>
        <taxon>Ekhidna</taxon>
    </lineage>
</organism>
<protein>
    <recommendedName>
        <fullName evidence="3">Ankyrin repeat-containing protein</fullName>
    </recommendedName>
</protein>
<name>A0A239MCJ6_EKHLU</name>
<accession>A0A239MCJ6</accession>
<dbReference type="AlphaFoldDB" id="A0A239MCJ6"/>